<dbReference type="GO" id="GO:0042790">
    <property type="term" value="P:nucleolar large rRNA transcription by RNA polymerase I"/>
    <property type="evidence" value="ECO:0007669"/>
    <property type="project" value="TreeGrafter"/>
</dbReference>
<comment type="subcellular location">
    <subcellularLocation>
        <location evidence="1">Nucleus</location>
        <location evidence="1">Nucleolus</location>
    </subcellularLocation>
</comment>
<dbReference type="PANTHER" id="PTHR31576">
    <property type="entry name" value="TATA BOX-BINDING PROTEIN-ASSOCIATED FACTOR RNA POLYMERASE I SUBUNIT B"/>
    <property type="match status" value="1"/>
</dbReference>
<evidence type="ECO:0000313" key="13">
    <source>
        <dbReference type="Proteomes" id="UP001237642"/>
    </source>
</evidence>
<proteinExistence type="inferred from homology"/>
<evidence type="ECO:0000256" key="6">
    <source>
        <dbReference type="ARBA" id="ARBA00023015"/>
    </source>
</evidence>
<name>A0AAD8I0L8_9APIA</name>
<accession>A0AAD8I0L8</accession>
<dbReference type="EMBL" id="JAUIZM010000007">
    <property type="protein sequence ID" value="KAK1376478.1"/>
    <property type="molecule type" value="Genomic_DNA"/>
</dbReference>
<feature type="domain" description="Rrn7/TAF1B N-terminal cyclin" evidence="11">
    <location>
        <begin position="145"/>
        <end position="280"/>
    </location>
</feature>
<evidence type="ECO:0000256" key="3">
    <source>
        <dbReference type="ARBA" id="ARBA00022723"/>
    </source>
</evidence>
<sequence length="739" mass="82976">MEDETLEIECDICGHVGLEDGSDGFYYCQNCGSQANNIRDIGKDTDEFIDLNNPSAFLSTRRRRTAASQPLSESQPQSSQFWESLKQQVDEQQINNNNSNSKDRTICNDVDDVGPTGPMDFGSSNEELGYSDYYSQIRMRYVMGVQVLIQLQCVALVDEFDVNERVVDVAINIWLKFVALSRIFEDDWADEAITQSESQSQGPLDGFVSSGKHRDEPRNLLGQRAVMIWYRSLSKTIPLSHSLVISFLACHVLREAVLPTDILKWIIEGKLPYFAAFADIEKEIDPPPKGCPISSSRMFRPTQVVSSQKFESTAAIIAETVGLELPPVNFFAIASRYLRLMSLSVDKILPYACCIYEWSMPPDCRLSANALRLPTRACVMSILIVSIRILYNLHGFGNWEAIFSGSSCSLSTACGEPELDSESDADLNDVAKHQSTSPGFDAKELLLTLDTKYGDLFDTFDYLKGMPTYLQYDKDVVFTGVGPSFEDIEETKIIEKFWSSYQRRVGLSSSPDREERSSGHNGGDNKRPREDRRGTPMSSKKLRDDEDNSNTLGQSGESHSNKSQSHINQDSSSNESPNSSSSKHSCNKSDREEAVNRLKSTMEENRFCYIPPRDKCNDMNYLYYARKNDEGGFTYTAHADYYILLRSCARVAQIDIRCLHAGVLGFERRLACTEKIIDHFLNVKLPTDTCEFCRDDEVEVNANDEVEVNATDRVEVNATGKVEVNAADDPVVGFSDLNL</sequence>
<dbReference type="PANTHER" id="PTHR31576:SF2">
    <property type="entry name" value="TATA BOX-BINDING PROTEIN-ASSOCIATED FACTOR RNA POLYMERASE I SUBUNIT B"/>
    <property type="match status" value="1"/>
</dbReference>
<evidence type="ECO:0000259" key="11">
    <source>
        <dbReference type="Pfam" id="PF20644"/>
    </source>
</evidence>
<keyword evidence="13" id="KW-1185">Reference proteome</keyword>
<evidence type="ECO:0000256" key="5">
    <source>
        <dbReference type="ARBA" id="ARBA00022833"/>
    </source>
</evidence>
<reference evidence="12" key="2">
    <citation type="submission" date="2023-05" db="EMBL/GenBank/DDBJ databases">
        <authorList>
            <person name="Schelkunov M.I."/>
        </authorList>
    </citation>
    <scope>NUCLEOTIDE SEQUENCE</scope>
    <source>
        <strain evidence="12">Hsosn_3</strain>
        <tissue evidence="12">Leaf</tissue>
    </source>
</reference>
<evidence type="ECO:0000256" key="1">
    <source>
        <dbReference type="ARBA" id="ARBA00004604"/>
    </source>
</evidence>
<dbReference type="AlphaFoldDB" id="A0AAD8I0L8"/>
<keyword evidence="9" id="KW-0539">Nucleus</keyword>
<evidence type="ECO:0000256" key="9">
    <source>
        <dbReference type="ARBA" id="ARBA00023242"/>
    </source>
</evidence>
<feature type="region of interest" description="Disordered" evidence="10">
    <location>
        <begin position="194"/>
        <end position="213"/>
    </location>
</feature>
<feature type="compositionally biased region" description="Low complexity" evidence="10">
    <location>
        <begin position="571"/>
        <end position="584"/>
    </location>
</feature>
<feature type="compositionally biased region" description="Polar residues" evidence="10">
    <location>
        <begin position="81"/>
        <end position="100"/>
    </location>
</feature>
<keyword evidence="8" id="KW-0804">Transcription</keyword>
<feature type="region of interest" description="Disordered" evidence="10">
    <location>
        <begin position="60"/>
        <end position="125"/>
    </location>
</feature>
<comment type="caution">
    <text evidence="12">The sequence shown here is derived from an EMBL/GenBank/DDBJ whole genome shotgun (WGS) entry which is preliminary data.</text>
</comment>
<dbReference type="GO" id="GO:0008270">
    <property type="term" value="F:zinc ion binding"/>
    <property type="evidence" value="ECO:0007669"/>
    <property type="project" value="UniProtKB-KW"/>
</dbReference>
<dbReference type="InterPro" id="IPR033599">
    <property type="entry name" value="TAF1B/Rrn7"/>
</dbReference>
<keyword evidence="7" id="KW-0238">DNA-binding</keyword>
<evidence type="ECO:0000256" key="7">
    <source>
        <dbReference type="ARBA" id="ARBA00023125"/>
    </source>
</evidence>
<feature type="compositionally biased region" description="Basic and acidic residues" evidence="10">
    <location>
        <begin position="511"/>
        <end position="534"/>
    </location>
</feature>
<gene>
    <name evidence="12" type="ORF">POM88_032671</name>
</gene>
<protein>
    <submittedName>
        <fullName evidence="12">TATA box-binding protein-associated factor RNA polymerase I subunit B</fullName>
    </submittedName>
</protein>
<evidence type="ECO:0000256" key="2">
    <source>
        <dbReference type="ARBA" id="ARBA00006899"/>
    </source>
</evidence>
<evidence type="ECO:0000313" key="12">
    <source>
        <dbReference type="EMBL" id="KAK1376478.1"/>
    </source>
</evidence>
<keyword evidence="6" id="KW-0805">Transcription regulation</keyword>
<keyword evidence="3" id="KW-0479">Metal-binding</keyword>
<feature type="region of interest" description="Disordered" evidence="10">
    <location>
        <begin position="505"/>
        <end position="594"/>
    </location>
</feature>
<dbReference type="Pfam" id="PF20644">
    <property type="entry name" value="Rrn7_cyclin_N"/>
    <property type="match status" value="1"/>
</dbReference>
<dbReference type="GO" id="GO:0001164">
    <property type="term" value="F:RNA polymerase I core promoter sequence-specific DNA binding"/>
    <property type="evidence" value="ECO:0007669"/>
    <property type="project" value="InterPro"/>
</dbReference>
<comment type="similarity">
    <text evidence="2">Belongs to the RRN7/TAF1B family.</text>
</comment>
<organism evidence="12 13">
    <name type="scientific">Heracleum sosnowskyi</name>
    <dbReference type="NCBI Taxonomy" id="360622"/>
    <lineage>
        <taxon>Eukaryota</taxon>
        <taxon>Viridiplantae</taxon>
        <taxon>Streptophyta</taxon>
        <taxon>Embryophyta</taxon>
        <taxon>Tracheophyta</taxon>
        <taxon>Spermatophyta</taxon>
        <taxon>Magnoliopsida</taxon>
        <taxon>eudicotyledons</taxon>
        <taxon>Gunneridae</taxon>
        <taxon>Pentapetalae</taxon>
        <taxon>asterids</taxon>
        <taxon>campanulids</taxon>
        <taxon>Apiales</taxon>
        <taxon>Apiaceae</taxon>
        <taxon>Apioideae</taxon>
        <taxon>apioid superclade</taxon>
        <taxon>Tordylieae</taxon>
        <taxon>Tordyliinae</taxon>
        <taxon>Heracleum</taxon>
    </lineage>
</organism>
<dbReference type="InterPro" id="IPR048540">
    <property type="entry name" value="Rrn7_cyclin_N"/>
</dbReference>
<keyword evidence="4" id="KW-0863">Zinc-finger</keyword>
<evidence type="ECO:0000256" key="10">
    <source>
        <dbReference type="SAM" id="MobiDB-lite"/>
    </source>
</evidence>
<keyword evidence="5" id="KW-0862">Zinc</keyword>
<dbReference type="GO" id="GO:0070860">
    <property type="term" value="C:RNA polymerase I core factor complex"/>
    <property type="evidence" value="ECO:0007669"/>
    <property type="project" value="InterPro"/>
</dbReference>
<evidence type="ECO:0000256" key="4">
    <source>
        <dbReference type="ARBA" id="ARBA00022771"/>
    </source>
</evidence>
<reference evidence="12" key="1">
    <citation type="submission" date="2023-02" db="EMBL/GenBank/DDBJ databases">
        <title>Genome of toxic invasive species Heracleum sosnowskyi carries increased number of genes despite the absence of recent whole-genome duplications.</title>
        <authorList>
            <person name="Schelkunov M."/>
            <person name="Shtratnikova V."/>
            <person name="Makarenko M."/>
            <person name="Klepikova A."/>
            <person name="Omelchenko D."/>
            <person name="Novikova G."/>
            <person name="Obukhova E."/>
            <person name="Bogdanov V."/>
            <person name="Penin A."/>
            <person name="Logacheva M."/>
        </authorList>
    </citation>
    <scope>NUCLEOTIDE SEQUENCE</scope>
    <source>
        <strain evidence="12">Hsosn_3</strain>
        <tissue evidence="12">Leaf</tissue>
    </source>
</reference>
<evidence type="ECO:0000256" key="8">
    <source>
        <dbReference type="ARBA" id="ARBA00023163"/>
    </source>
</evidence>
<dbReference type="Proteomes" id="UP001237642">
    <property type="component" value="Unassembled WGS sequence"/>
</dbReference>
<feature type="compositionally biased region" description="Low complexity" evidence="10">
    <location>
        <begin position="68"/>
        <end position="80"/>
    </location>
</feature>
<feature type="compositionally biased region" description="Polar residues" evidence="10">
    <location>
        <begin position="549"/>
        <end position="570"/>
    </location>
</feature>